<sequence>MRAGVRHEQGEDRMTTLDNRPSTAVLVVDVQNDVVEGVHRRDVVVANIAGLVERARTEGVPVVWVQHSDEGLARGSDDWRIVPELVPQDGEPLVEKHYGDSFEDTTLESVLSGLGVGRLVIAGAETDACIRSTLHGAFTRGYDVTLVGDAHTAGDKTAWGAPTPAQVIAHTNLYWAHQKAPGRRAEVVETKDVVLRDAP</sequence>
<keyword evidence="4" id="KW-1185">Reference proteome</keyword>
<dbReference type="InterPro" id="IPR050272">
    <property type="entry name" value="Isochorismatase-like_hydrls"/>
</dbReference>
<evidence type="ECO:0000313" key="4">
    <source>
        <dbReference type="Proteomes" id="UP000600946"/>
    </source>
</evidence>
<dbReference type="Pfam" id="PF00857">
    <property type="entry name" value="Isochorismatase"/>
    <property type="match status" value="1"/>
</dbReference>
<feature type="domain" description="Isochorismatase-like" evidence="2">
    <location>
        <begin position="23"/>
        <end position="158"/>
    </location>
</feature>
<dbReference type="EMBL" id="BMUU01000001">
    <property type="protein sequence ID" value="GGY16213.1"/>
    <property type="molecule type" value="Genomic_DNA"/>
</dbReference>
<comment type="caution">
    <text evidence="3">The sequence shown here is derived from an EMBL/GenBank/DDBJ whole genome shotgun (WGS) entry which is preliminary data.</text>
</comment>
<dbReference type="PANTHER" id="PTHR43540">
    <property type="entry name" value="PEROXYUREIDOACRYLATE/UREIDOACRYLATE AMIDOHYDROLASE-RELATED"/>
    <property type="match status" value="1"/>
</dbReference>
<evidence type="ECO:0000313" key="3">
    <source>
        <dbReference type="EMBL" id="GGY16213.1"/>
    </source>
</evidence>
<gene>
    <name evidence="3" type="ORF">GCM10010326_05190</name>
</gene>
<dbReference type="InterPro" id="IPR000868">
    <property type="entry name" value="Isochorismatase-like_dom"/>
</dbReference>
<evidence type="ECO:0000259" key="2">
    <source>
        <dbReference type="Pfam" id="PF00857"/>
    </source>
</evidence>
<dbReference type="Gene3D" id="3.40.50.850">
    <property type="entry name" value="Isochorismatase-like"/>
    <property type="match status" value="1"/>
</dbReference>
<proteinExistence type="predicted"/>
<keyword evidence="1" id="KW-0378">Hydrolase</keyword>
<organism evidence="3 4">
    <name type="scientific">Streptomyces xanthochromogenes</name>
    <dbReference type="NCBI Taxonomy" id="67384"/>
    <lineage>
        <taxon>Bacteria</taxon>
        <taxon>Bacillati</taxon>
        <taxon>Actinomycetota</taxon>
        <taxon>Actinomycetes</taxon>
        <taxon>Kitasatosporales</taxon>
        <taxon>Streptomycetaceae</taxon>
        <taxon>Streptomyces</taxon>
    </lineage>
</organism>
<dbReference type="InterPro" id="IPR036380">
    <property type="entry name" value="Isochorismatase-like_sf"/>
</dbReference>
<name>A0ABQ2ZJ54_9ACTN</name>
<dbReference type="Proteomes" id="UP000600946">
    <property type="component" value="Unassembled WGS sequence"/>
</dbReference>
<protein>
    <submittedName>
        <fullName evidence="3">Isochorismatase</fullName>
    </submittedName>
</protein>
<evidence type="ECO:0000256" key="1">
    <source>
        <dbReference type="ARBA" id="ARBA00022801"/>
    </source>
</evidence>
<accession>A0ABQ2ZJ54</accession>
<dbReference type="SUPFAM" id="SSF52499">
    <property type="entry name" value="Isochorismatase-like hydrolases"/>
    <property type="match status" value="1"/>
</dbReference>
<reference evidence="4" key="1">
    <citation type="journal article" date="2019" name="Int. J. Syst. Evol. Microbiol.">
        <title>The Global Catalogue of Microorganisms (GCM) 10K type strain sequencing project: providing services to taxonomists for standard genome sequencing and annotation.</title>
        <authorList>
            <consortium name="The Broad Institute Genomics Platform"/>
            <consortium name="The Broad Institute Genome Sequencing Center for Infectious Disease"/>
            <person name="Wu L."/>
            <person name="Ma J."/>
        </authorList>
    </citation>
    <scope>NUCLEOTIDE SEQUENCE [LARGE SCALE GENOMIC DNA]</scope>
    <source>
        <strain evidence="4">JCM 4594</strain>
    </source>
</reference>